<name>A0A7W9WST9_9BURK</name>
<evidence type="ECO:0000313" key="1">
    <source>
        <dbReference type="EMBL" id="MBB6102657.1"/>
    </source>
</evidence>
<organism evidence="1 2">
    <name type="scientific">Paraburkholderia bannensis</name>
    <dbReference type="NCBI Taxonomy" id="765414"/>
    <lineage>
        <taxon>Bacteria</taxon>
        <taxon>Pseudomonadati</taxon>
        <taxon>Pseudomonadota</taxon>
        <taxon>Betaproteobacteria</taxon>
        <taxon>Burkholderiales</taxon>
        <taxon>Burkholderiaceae</taxon>
        <taxon>Paraburkholderia</taxon>
    </lineage>
</organism>
<dbReference type="RefSeq" id="WP_183724210.1">
    <property type="nucleotide sequence ID" value="NZ_JACHBW010000006.1"/>
</dbReference>
<evidence type="ECO:0000313" key="2">
    <source>
        <dbReference type="Proteomes" id="UP000571554"/>
    </source>
</evidence>
<proteinExistence type="predicted"/>
<protein>
    <submittedName>
        <fullName evidence="1">Uncharacterized protein</fullName>
    </submittedName>
</protein>
<accession>A0A7W9WST9</accession>
<gene>
    <name evidence="1" type="ORF">F4827_002509</name>
</gene>
<sequence>MATVSYPLFNVYRSGTWAALQWLVHQQQWREQVVGLLQRRIARDRNALESTLEAWRGAQSWSDFGAATQTVWRDYLIGSAALWQESTAASVQVTGVWANAARDVMQQWQDAFAQLQPGTAAAAGAIGPVGTIDAAQPMREWMAAFERAMSAASSAFGTEAHSHGGQHGR</sequence>
<comment type="caution">
    <text evidence="1">The sequence shown here is derived from an EMBL/GenBank/DDBJ whole genome shotgun (WGS) entry which is preliminary data.</text>
</comment>
<dbReference type="EMBL" id="JACHBW010000006">
    <property type="protein sequence ID" value="MBB6102657.1"/>
    <property type="molecule type" value="Genomic_DNA"/>
</dbReference>
<keyword evidence="2" id="KW-1185">Reference proteome</keyword>
<dbReference type="AlphaFoldDB" id="A0A7W9WST9"/>
<dbReference type="Proteomes" id="UP000571554">
    <property type="component" value="Unassembled WGS sequence"/>
</dbReference>
<reference evidence="1 2" key="1">
    <citation type="submission" date="2020-08" db="EMBL/GenBank/DDBJ databases">
        <title>Above-ground endophytic microbial communities from plants in different locations in the United States.</title>
        <authorList>
            <person name="Frank C."/>
        </authorList>
    </citation>
    <scope>NUCLEOTIDE SEQUENCE [LARGE SCALE GENOMIC DNA]</scope>
    <source>
        <strain evidence="1 2">WP4_2_2</strain>
    </source>
</reference>